<protein>
    <recommendedName>
        <fullName evidence="4">Amino acid permease/ SLC12A domain-containing protein</fullName>
    </recommendedName>
</protein>
<dbReference type="OrthoDB" id="3257095at2759"/>
<evidence type="ECO:0008006" key="4">
    <source>
        <dbReference type="Google" id="ProtNLM"/>
    </source>
</evidence>
<keyword evidence="1" id="KW-0472">Membrane</keyword>
<dbReference type="GeneID" id="36587136"/>
<dbReference type="EMBL" id="KZ613743">
    <property type="protein sequence ID" value="PMD66494.1"/>
    <property type="molecule type" value="Genomic_DNA"/>
</dbReference>
<sequence length="85" mass="9324">MNHNRNVPDNAVYLTSIAAGILCLVNLGSTFAFNIIVSLTLLTYMITIDCVLRKRLLGKELPSARRPLGRFGIPIDGSLFLYSGL</sequence>
<keyword evidence="1" id="KW-1133">Transmembrane helix</keyword>
<dbReference type="InParanoid" id="A0A2J6TTY8"/>
<keyword evidence="3" id="KW-1185">Reference proteome</keyword>
<name>A0A2J6TTY8_9HELO</name>
<accession>A0A2J6TTY8</accession>
<gene>
    <name evidence="2" type="ORF">K444DRAFT_606805</name>
</gene>
<reference evidence="2 3" key="1">
    <citation type="submission" date="2016-04" db="EMBL/GenBank/DDBJ databases">
        <title>A degradative enzymes factory behind the ericoid mycorrhizal symbiosis.</title>
        <authorList>
            <consortium name="DOE Joint Genome Institute"/>
            <person name="Martino E."/>
            <person name="Morin E."/>
            <person name="Grelet G."/>
            <person name="Kuo A."/>
            <person name="Kohler A."/>
            <person name="Daghino S."/>
            <person name="Barry K."/>
            <person name="Choi C."/>
            <person name="Cichocki N."/>
            <person name="Clum A."/>
            <person name="Copeland A."/>
            <person name="Hainaut M."/>
            <person name="Haridas S."/>
            <person name="Labutti K."/>
            <person name="Lindquist E."/>
            <person name="Lipzen A."/>
            <person name="Khouja H.-R."/>
            <person name="Murat C."/>
            <person name="Ohm R."/>
            <person name="Olson A."/>
            <person name="Spatafora J."/>
            <person name="Veneault-Fourrey C."/>
            <person name="Henrissat B."/>
            <person name="Grigoriev I."/>
            <person name="Martin F."/>
            <person name="Perotto S."/>
        </authorList>
    </citation>
    <scope>NUCLEOTIDE SEQUENCE [LARGE SCALE GENOMIC DNA]</scope>
    <source>
        <strain evidence="2 3">E</strain>
    </source>
</reference>
<dbReference type="Proteomes" id="UP000235371">
    <property type="component" value="Unassembled WGS sequence"/>
</dbReference>
<evidence type="ECO:0000313" key="3">
    <source>
        <dbReference type="Proteomes" id="UP000235371"/>
    </source>
</evidence>
<feature type="transmembrane region" description="Helical" evidence="1">
    <location>
        <begin position="12"/>
        <end position="29"/>
    </location>
</feature>
<dbReference type="RefSeq" id="XP_024743398.1">
    <property type="nucleotide sequence ID" value="XM_024879059.1"/>
</dbReference>
<keyword evidence="1" id="KW-0812">Transmembrane</keyword>
<evidence type="ECO:0000256" key="1">
    <source>
        <dbReference type="SAM" id="Phobius"/>
    </source>
</evidence>
<evidence type="ECO:0000313" key="2">
    <source>
        <dbReference type="EMBL" id="PMD66494.1"/>
    </source>
</evidence>
<dbReference type="AlphaFoldDB" id="A0A2J6TTY8"/>
<dbReference type="STRING" id="1095630.A0A2J6TTY8"/>
<organism evidence="2 3">
    <name type="scientific">Hyaloscypha bicolor E</name>
    <dbReference type="NCBI Taxonomy" id="1095630"/>
    <lineage>
        <taxon>Eukaryota</taxon>
        <taxon>Fungi</taxon>
        <taxon>Dikarya</taxon>
        <taxon>Ascomycota</taxon>
        <taxon>Pezizomycotina</taxon>
        <taxon>Leotiomycetes</taxon>
        <taxon>Helotiales</taxon>
        <taxon>Hyaloscyphaceae</taxon>
        <taxon>Hyaloscypha</taxon>
        <taxon>Hyaloscypha bicolor</taxon>
    </lineage>
</organism>
<proteinExistence type="predicted"/>